<dbReference type="PANTHER" id="PTHR43744:SF9">
    <property type="entry name" value="POLYGALACTURONAN_RHAMNOGALACTURONAN TRANSPORT SYSTEM PERMEASE PROTEIN YTCP"/>
    <property type="match status" value="1"/>
</dbReference>
<accession>A9KLB8</accession>
<feature type="transmembrane region" description="Helical" evidence="7">
    <location>
        <begin position="116"/>
        <end position="141"/>
    </location>
</feature>
<evidence type="ECO:0000313" key="10">
    <source>
        <dbReference type="Proteomes" id="UP000000370"/>
    </source>
</evidence>
<dbReference type="Gene3D" id="1.10.3720.10">
    <property type="entry name" value="MetI-like"/>
    <property type="match status" value="1"/>
</dbReference>
<feature type="transmembrane region" description="Helical" evidence="7">
    <location>
        <begin position="147"/>
        <end position="168"/>
    </location>
</feature>
<organism evidence="9 10">
    <name type="scientific">Lachnoclostridium phytofermentans (strain ATCC 700394 / DSM 18823 / ISDg)</name>
    <name type="common">Clostridium phytofermentans</name>
    <dbReference type="NCBI Taxonomy" id="357809"/>
    <lineage>
        <taxon>Bacteria</taxon>
        <taxon>Bacillati</taxon>
        <taxon>Bacillota</taxon>
        <taxon>Clostridia</taxon>
        <taxon>Lachnospirales</taxon>
        <taxon>Lachnospiraceae</taxon>
    </lineage>
</organism>
<keyword evidence="10" id="KW-1185">Reference proteome</keyword>
<evidence type="ECO:0000256" key="6">
    <source>
        <dbReference type="ARBA" id="ARBA00023136"/>
    </source>
</evidence>
<comment type="subcellular location">
    <subcellularLocation>
        <location evidence="1 7">Cell membrane</location>
        <topology evidence="1 7">Multi-pass membrane protein</topology>
    </subcellularLocation>
</comment>
<dbReference type="PANTHER" id="PTHR43744">
    <property type="entry name" value="ABC TRANSPORTER PERMEASE PROTEIN MG189-RELATED-RELATED"/>
    <property type="match status" value="1"/>
</dbReference>
<dbReference type="PROSITE" id="PS50928">
    <property type="entry name" value="ABC_TM1"/>
    <property type="match status" value="1"/>
</dbReference>
<keyword evidence="2 7" id="KW-0813">Transport</keyword>
<evidence type="ECO:0000256" key="2">
    <source>
        <dbReference type="ARBA" id="ARBA00022448"/>
    </source>
</evidence>
<keyword evidence="3" id="KW-1003">Cell membrane</keyword>
<dbReference type="AlphaFoldDB" id="A9KLB8"/>
<evidence type="ECO:0000259" key="8">
    <source>
        <dbReference type="PROSITE" id="PS50928"/>
    </source>
</evidence>
<dbReference type="GO" id="GO:0055085">
    <property type="term" value="P:transmembrane transport"/>
    <property type="evidence" value="ECO:0007669"/>
    <property type="project" value="InterPro"/>
</dbReference>
<name>A9KLB8_LACP7</name>
<protein>
    <submittedName>
        <fullName evidence="9">Binding-protein-dependent transport systems inner membrane component</fullName>
    </submittedName>
</protein>
<feature type="transmembrane region" description="Helical" evidence="7">
    <location>
        <begin position="267"/>
        <end position="287"/>
    </location>
</feature>
<evidence type="ECO:0000256" key="7">
    <source>
        <dbReference type="RuleBase" id="RU363032"/>
    </source>
</evidence>
<feature type="transmembrane region" description="Helical" evidence="7">
    <location>
        <begin position="189"/>
        <end position="211"/>
    </location>
</feature>
<dbReference type="EMBL" id="CP000885">
    <property type="protein sequence ID" value="ABX41247.1"/>
    <property type="molecule type" value="Genomic_DNA"/>
</dbReference>
<dbReference type="CDD" id="cd06261">
    <property type="entry name" value="TM_PBP2"/>
    <property type="match status" value="1"/>
</dbReference>
<dbReference type="RefSeq" id="WP_012198892.1">
    <property type="nucleotide sequence ID" value="NC_010001.1"/>
</dbReference>
<feature type="domain" description="ABC transmembrane type-1" evidence="8">
    <location>
        <begin position="81"/>
        <end position="279"/>
    </location>
</feature>
<dbReference type="Pfam" id="PF00528">
    <property type="entry name" value="BPD_transp_1"/>
    <property type="match status" value="1"/>
</dbReference>
<dbReference type="STRING" id="357809.Cphy_0861"/>
<dbReference type="HOGENOM" id="CLU_016047_1_0_9"/>
<evidence type="ECO:0000313" key="9">
    <source>
        <dbReference type="EMBL" id="ABX41247.1"/>
    </source>
</evidence>
<feature type="transmembrane region" description="Helical" evidence="7">
    <location>
        <begin position="83"/>
        <end position="104"/>
    </location>
</feature>
<evidence type="ECO:0000256" key="1">
    <source>
        <dbReference type="ARBA" id="ARBA00004651"/>
    </source>
</evidence>
<keyword evidence="4 7" id="KW-0812">Transmembrane</keyword>
<dbReference type="InterPro" id="IPR035906">
    <property type="entry name" value="MetI-like_sf"/>
</dbReference>
<evidence type="ECO:0000256" key="5">
    <source>
        <dbReference type="ARBA" id="ARBA00022989"/>
    </source>
</evidence>
<dbReference type="OrthoDB" id="157184at2"/>
<sequence length="302" mass="33995">MKRSVSSKIKRSKGTLIFDILNTILMLFICFVCIYPIWYVIVNSFNDANDALMGGIYWWPRQFSLQNYKTVFSDNSVLQAFKITIAKTLIGTTVNVLFTAMVAYPLSKKYLIGRKFYMAIGTITMFFSGGLIPTFLLFKGLGLLNNFWVYVIPAAFNFFNLLIMINFFREIPDALEESAKIDGANDFTIFRKVILPLSKPVLATIALFAGVGQWNDYFGGLMYITDNRSLEPIQTYLYRLVAQVQSSQMASSISASNISAKDSTSTAIKLAAMVITTLPICCVYPFLQKYFIKGMMIGAVKE</sequence>
<dbReference type="InterPro" id="IPR000515">
    <property type="entry name" value="MetI-like"/>
</dbReference>
<dbReference type="SUPFAM" id="SSF161098">
    <property type="entry name" value="MetI-like"/>
    <property type="match status" value="1"/>
</dbReference>
<evidence type="ECO:0000256" key="4">
    <source>
        <dbReference type="ARBA" id="ARBA00022692"/>
    </source>
</evidence>
<proteinExistence type="inferred from homology"/>
<dbReference type="GO" id="GO:0005886">
    <property type="term" value="C:plasma membrane"/>
    <property type="evidence" value="ECO:0007669"/>
    <property type="project" value="UniProtKB-SubCell"/>
</dbReference>
<dbReference type="Proteomes" id="UP000000370">
    <property type="component" value="Chromosome"/>
</dbReference>
<keyword evidence="5 7" id="KW-1133">Transmembrane helix</keyword>
<feature type="transmembrane region" description="Helical" evidence="7">
    <location>
        <begin position="20"/>
        <end position="41"/>
    </location>
</feature>
<comment type="similarity">
    <text evidence="7">Belongs to the binding-protein-dependent transport system permease family.</text>
</comment>
<gene>
    <name evidence="9" type="ordered locus">Cphy_0861</name>
</gene>
<evidence type="ECO:0000256" key="3">
    <source>
        <dbReference type="ARBA" id="ARBA00022475"/>
    </source>
</evidence>
<reference evidence="10" key="1">
    <citation type="submission" date="2007-11" db="EMBL/GenBank/DDBJ databases">
        <title>Complete genome sequence of Clostridium phytofermentans ISDg.</title>
        <authorList>
            <person name="Leschine S.B."/>
            <person name="Warnick T.A."/>
            <person name="Blanchard J.L."/>
            <person name="Schnell D.J."/>
            <person name="Petit E.L."/>
            <person name="LaTouf W.G."/>
            <person name="Copeland A."/>
            <person name="Lucas S."/>
            <person name="Lapidus A."/>
            <person name="Barry K."/>
            <person name="Glavina del Rio T."/>
            <person name="Dalin E."/>
            <person name="Tice H."/>
            <person name="Pitluck S."/>
            <person name="Kiss H."/>
            <person name="Brettin T."/>
            <person name="Bruce D."/>
            <person name="Detter J.C."/>
            <person name="Han C."/>
            <person name="Kuske C."/>
            <person name="Schmutz J."/>
            <person name="Larimer F."/>
            <person name="Land M."/>
            <person name="Hauser L."/>
            <person name="Kyrpides N."/>
            <person name="Kim E.A."/>
            <person name="Richardson P."/>
        </authorList>
    </citation>
    <scope>NUCLEOTIDE SEQUENCE [LARGE SCALE GENOMIC DNA]</scope>
    <source>
        <strain evidence="10">ATCC 700394 / DSM 18823 / ISDg</strain>
    </source>
</reference>
<dbReference type="KEGG" id="cpy:Cphy_0861"/>
<keyword evidence="6 7" id="KW-0472">Membrane</keyword>
<dbReference type="eggNOG" id="COG0395">
    <property type="taxonomic scope" value="Bacteria"/>
</dbReference>